<sequence length="64" mass="7143">MAGSFEVIEAELALSDRFEVARTAAKKVETEVDKLRFCCKIGELNRASVLGRLIRSRSLTNKSK</sequence>
<dbReference type="EMBL" id="CP157743">
    <property type="protein sequence ID" value="XBS20621.1"/>
    <property type="molecule type" value="Genomic_DNA"/>
</dbReference>
<dbReference type="Proteomes" id="UP001225378">
    <property type="component" value="Chromosome"/>
</dbReference>
<keyword evidence="2" id="KW-1185">Reference proteome</keyword>
<proteinExistence type="predicted"/>
<evidence type="ECO:0000313" key="2">
    <source>
        <dbReference type="Proteomes" id="UP001225378"/>
    </source>
</evidence>
<dbReference type="AlphaFoldDB" id="A0AAU7NVE5"/>
<reference evidence="1 2" key="1">
    <citation type="journal article" date="2024" name="Microbiology">
        <title>Methylomarinum rosea sp. nov., a novel halophilic methanotrophic bacterium from the hypersaline Lake Elton.</title>
        <authorList>
            <person name="Suleimanov R.Z."/>
            <person name="Oshkin I.Y."/>
            <person name="Danilova O.V."/>
            <person name="Suzina N.E."/>
            <person name="Dedysh S.N."/>
        </authorList>
    </citation>
    <scope>NUCLEOTIDE SEQUENCE [LARGE SCALE GENOMIC DNA]</scope>
    <source>
        <strain evidence="1 2">Ch1-1</strain>
    </source>
</reference>
<organism evidence="1 2">
    <name type="scientific">Methylomarinum roseum</name>
    <dbReference type="NCBI Taxonomy" id="3067653"/>
    <lineage>
        <taxon>Bacteria</taxon>
        <taxon>Pseudomonadati</taxon>
        <taxon>Pseudomonadota</taxon>
        <taxon>Gammaproteobacteria</taxon>
        <taxon>Methylococcales</taxon>
        <taxon>Methylococcaceae</taxon>
        <taxon>Methylomarinum</taxon>
    </lineage>
</organism>
<dbReference type="RefSeq" id="WP_349431711.1">
    <property type="nucleotide sequence ID" value="NZ_CP157743.1"/>
</dbReference>
<gene>
    <name evidence="1" type="ORF">Q9L42_000395</name>
</gene>
<dbReference type="KEGG" id="mech:Q9L42_000395"/>
<evidence type="ECO:0000313" key="1">
    <source>
        <dbReference type="EMBL" id="XBS20621.1"/>
    </source>
</evidence>
<accession>A0AAU7NVE5</accession>
<protein>
    <submittedName>
        <fullName evidence="1">Uncharacterized protein</fullName>
    </submittedName>
</protein>
<name>A0AAU7NVE5_9GAMM</name>